<proteinExistence type="predicted"/>
<sequence>MSLAWNPLRSGREDAMTAVAGGSGLLSIAGNVASCSSSNLRAAPSAALLQYKTPAVIYFLPSFLQPLPGQPSSGKRTRVPVTTTLHPNTEPAAEAGQQACNPWRRPYNAARIYGRELWRWSIICTSFLSEFALETMCKLVVHVCEGRPPVG</sequence>
<dbReference type="AlphaFoldDB" id="A0AAV6Z214"/>
<protein>
    <submittedName>
        <fullName evidence="1">Uncharacterized protein</fullName>
    </submittedName>
</protein>
<evidence type="ECO:0000313" key="1">
    <source>
        <dbReference type="EMBL" id="KAG8541352.1"/>
    </source>
</evidence>
<reference evidence="1" key="1">
    <citation type="thesis" date="2020" institute="ProQuest LLC" country="789 East Eisenhower Parkway, Ann Arbor, MI, USA">
        <title>Comparative Genomics and Chromosome Evolution.</title>
        <authorList>
            <person name="Mudd A.B."/>
        </authorList>
    </citation>
    <scope>NUCLEOTIDE SEQUENCE</scope>
    <source>
        <strain evidence="1">237g6f4</strain>
        <tissue evidence="1">Blood</tissue>
    </source>
</reference>
<keyword evidence="2" id="KW-1185">Reference proteome</keyword>
<organism evidence="1 2">
    <name type="scientific">Engystomops pustulosus</name>
    <name type="common">Tungara frog</name>
    <name type="synonym">Physalaemus pustulosus</name>
    <dbReference type="NCBI Taxonomy" id="76066"/>
    <lineage>
        <taxon>Eukaryota</taxon>
        <taxon>Metazoa</taxon>
        <taxon>Chordata</taxon>
        <taxon>Craniata</taxon>
        <taxon>Vertebrata</taxon>
        <taxon>Euteleostomi</taxon>
        <taxon>Amphibia</taxon>
        <taxon>Batrachia</taxon>
        <taxon>Anura</taxon>
        <taxon>Neobatrachia</taxon>
        <taxon>Hyloidea</taxon>
        <taxon>Leptodactylidae</taxon>
        <taxon>Leiuperinae</taxon>
        <taxon>Engystomops</taxon>
    </lineage>
</organism>
<evidence type="ECO:0000313" key="2">
    <source>
        <dbReference type="Proteomes" id="UP000824782"/>
    </source>
</evidence>
<comment type="caution">
    <text evidence="1">The sequence shown here is derived from an EMBL/GenBank/DDBJ whole genome shotgun (WGS) entry which is preliminary data.</text>
</comment>
<gene>
    <name evidence="1" type="ORF">GDO81_029204</name>
</gene>
<dbReference type="EMBL" id="WNYA01007774">
    <property type="protein sequence ID" value="KAG8541352.1"/>
    <property type="molecule type" value="Genomic_DNA"/>
</dbReference>
<accession>A0AAV6Z214</accession>
<dbReference type="Proteomes" id="UP000824782">
    <property type="component" value="Unassembled WGS sequence"/>
</dbReference>
<name>A0AAV6Z214_ENGPU</name>